<dbReference type="GO" id="GO:0006508">
    <property type="term" value="P:proteolysis"/>
    <property type="evidence" value="ECO:0007669"/>
    <property type="project" value="UniProtKB-KW"/>
</dbReference>
<dbReference type="AlphaFoldDB" id="A0A7J6NY62"/>
<evidence type="ECO:0000313" key="9">
    <source>
        <dbReference type="EMBL" id="KAF4688517.1"/>
    </source>
</evidence>
<dbReference type="GO" id="GO:0004252">
    <property type="term" value="F:serine-type endopeptidase activity"/>
    <property type="evidence" value="ECO:0007669"/>
    <property type="project" value="UniProtKB-EC"/>
</dbReference>
<evidence type="ECO:0000256" key="2">
    <source>
        <dbReference type="ARBA" id="ARBA00022670"/>
    </source>
</evidence>
<dbReference type="Gene3D" id="3.40.50.200">
    <property type="entry name" value="Peptidase S8/S53 domain"/>
    <property type="match status" value="1"/>
</dbReference>
<reference evidence="9 10" key="1">
    <citation type="submission" date="2020-04" db="EMBL/GenBank/DDBJ databases">
        <title>Perkinsus olseni comparative genomics.</title>
        <authorList>
            <person name="Bogema D.R."/>
        </authorList>
    </citation>
    <scope>NUCLEOTIDE SEQUENCE [LARGE SCALE GENOMIC DNA]</scope>
    <source>
        <strain evidence="9">00978-12</strain>
    </source>
</reference>
<dbReference type="PANTHER" id="PTHR43806:SF11">
    <property type="entry name" value="CEREVISIN-RELATED"/>
    <property type="match status" value="1"/>
</dbReference>
<dbReference type="Gene3D" id="3.30.710.10">
    <property type="entry name" value="Potassium Channel Kv1.1, Chain A"/>
    <property type="match status" value="1"/>
</dbReference>
<comment type="similarity">
    <text evidence="1 7">Belongs to the peptidase S8 family.</text>
</comment>
<keyword evidence="4" id="KW-0720">Serine protease</keyword>
<dbReference type="InterPro" id="IPR011333">
    <property type="entry name" value="SKP1/BTB/POZ_sf"/>
</dbReference>
<sequence length="683" mass="75029">MLLSVRAVWDCFCLVNITVEKGLIQTEDSRLKPIGHVRKGDGYGGFEHEIVCPTEDLCQHLLSLFDNEKYADVVLKPTANDEEGEYRPIHANRAILAPWSPVLEQKLFPSDESNTLLLPIDRQTEGGLPADIVRSIKQCRTSTVIPLPSTSKICGLSTVFLSTYQFKKDFLGTIQRVLEESISVETCCELLNSAVEQDGGGMGGDHYPLRKARRLLLMEFNDVSKTTGYSSLHWKILKDVLGSDALTCAEDEVFNNAMRWVEADDARLDAHLDEVLQLIRFPLMDSKLVAALDSHPVAGKSRELPRLQLAALKYHFNPAGVTGLNCRLRRGAVYWRLTKSKSCSSTDESIIRTFVLAVPADLMIDRSWRLIVEKLSADSVVIAGVLAVHSGIAADHPDFKGKIEKGYDASGRRNKSLADVSGHGTAMAGIIGSNINNGIGIAGIADKVKLFPIRATRNRTRSFLTSEMIRAWEAALKFKKTQVILYAYGRPFERADSLIKKHLLEKAVKKGVFVVTGASNSNDFDGREDVLVPCGLANGIRGVVCVAATFAKAPTVLCSNASKLASFGSPDSDVVFPTPNKVAGEWIYAKEKWGSSAASAAVAGVVALMTSFKNFKPEDIDRMLLNATEGRVRTKTGYEMTYGVLRPDLAVKQAIAEAGLPQIRSSKWGRLIRSIHHWRGSRR</sequence>
<dbReference type="PRINTS" id="PR00723">
    <property type="entry name" value="SUBTILISIN"/>
</dbReference>
<dbReference type="PANTHER" id="PTHR43806">
    <property type="entry name" value="PEPTIDASE S8"/>
    <property type="match status" value="1"/>
</dbReference>
<evidence type="ECO:0000256" key="5">
    <source>
        <dbReference type="ARBA" id="ARBA00023529"/>
    </source>
</evidence>
<dbReference type="Gene3D" id="1.25.40.420">
    <property type="match status" value="1"/>
</dbReference>
<dbReference type="InterPro" id="IPR000209">
    <property type="entry name" value="Peptidase_S8/S53_dom"/>
</dbReference>
<dbReference type="Pfam" id="PF00082">
    <property type="entry name" value="Peptidase_S8"/>
    <property type="match status" value="1"/>
</dbReference>
<dbReference type="InterPro" id="IPR050131">
    <property type="entry name" value="Peptidase_S8_subtilisin-like"/>
</dbReference>
<keyword evidence="3" id="KW-0378">Hydrolase</keyword>
<proteinExistence type="inferred from homology"/>
<evidence type="ECO:0000256" key="6">
    <source>
        <dbReference type="ARBA" id="ARBA00023619"/>
    </source>
</evidence>
<organism evidence="9 10">
    <name type="scientific">Perkinsus olseni</name>
    <name type="common">Perkinsus atlanticus</name>
    <dbReference type="NCBI Taxonomy" id="32597"/>
    <lineage>
        <taxon>Eukaryota</taxon>
        <taxon>Sar</taxon>
        <taxon>Alveolata</taxon>
        <taxon>Perkinsozoa</taxon>
        <taxon>Perkinsea</taxon>
        <taxon>Perkinsida</taxon>
        <taxon>Perkinsidae</taxon>
        <taxon>Perkinsus</taxon>
    </lineage>
</organism>
<comment type="caution">
    <text evidence="9">The sequence shown here is derived from an EMBL/GenBank/DDBJ whole genome shotgun (WGS) entry which is preliminary data.</text>
</comment>
<dbReference type="EC" id="3.4.21.62" evidence="6"/>
<comment type="catalytic activity">
    <reaction evidence="5">
        <text>Hydrolysis of proteins with broad specificity for peptide bonds, and a preference for a large uncharged residue in P1. Hydrolyzes peptide amides.</text>
        <dbReference type="EC" id="3.4.21.62"/>
    </reaction>
</comment>
<accession>A0A7J6NY62</accession>
<dbReference type="InterPro" id="IPR011705">
    <property type="entry name" value="BACK"/>
</dbReference>
<protein>
    <recommendedName>
        <fullName evidence="6">subtilisin</fullName>
        <ecNumber evidence="6">3.4.21.62</ecNumber>
    </recommendedName>
</protein>
<dbReference type="SMART" id="SM00875">
    <property type="entry name" value="BACK"/>
    <property type="match status" value="1"/>
</dbReference>
<dbReference type="InterPro" id="IPR036852">
    <property type="entry name" value="Peptidase_S8/S53_dom_sf"/>
</dbReference>
<gene>
    <name evidence="9" type="ORF">FOZ60_002628</name>
</gene>
<evidence type="ECO:0000313" key="10">
    <source>
        <dbReference type="Proteomes" id="UP000541610"/>
    </source>
</evidence>
<evidence type="ECO:0000256" key="7">
    <source>
        <dbReference type="PROSITE-ProRule" id="PRU01240"/>
    </source>
</evidence>
<dbReference type="InterPro" id="IPR015500">
    <property type="entry name" value="Peptidase_S8_subtilisin-rel"/>
</dbReference>
<evidence type="ECO:0000259" key="8">
    <source>
        <dbReference type="SMART" id="SM00875"/>
    </source>
</evidence>
<dbReference type="OrthoDB" id="6418787at2759"/>
<evidence type="ECO:0000256" key="4">
    <source>
        <dbReference type="ARBA" id="ARBA00022825"/>
    </source>
</evidence>
<dbReference type="Proteomes" id="UP000541610">
    <property type="component" value="Unassembled WGS sequence"/>
</dbReference>
<evidence type="ECO:0000256" key="1">
    <source>
        <dbReference type="ARBA" id="ARBA00011073"/>
    </source>
</evidence>
<name>A0A7J6NY62_PEROL</name>
<keyword evidence="2" id="KW-0645">Protease</keyword>
<dbReference type="Pfam" id="PF07707">
    <property type="entry name" value="BACK"/>
    <property type="match status" value="1"/>
</dbReference>
<comment type="caution">
    <text evidence="7">Lacks conserved residue(s) required for the propagation of feature annotation.</text>
</comment>
<dbReference type="PROSITE" id="PS51892">
    <property type="entry name" value="SUBTILASE"/>
    <property type="match status" value="1"/>
</dbReference>
<dbReference type="EMBL" id="JABANP010000149">
    <property type="protein sequence ID" value="KAF4688517.1"/>
    <property type="molecule type" value="Genomic_DNA"/>
</dbReference>
<evidence type="ECO:0000256" key="3">
    <source>
        <dbReference type="ARBA" id="ARBA00022801"/>
    </source>
</evidence>
<dbReference type="SUPFAM" id="SSF52743">
    <property type="entry name" value="Subtilisin-like"/>
    <property type="match status" value="1"/>
</dbReference>
<feature type="domain" description="BACK" evidence="8">
    <location>
        <begin position="187"/>
        <end position="293"/>
    </location>
</feature>